<evidence type="ECO:0000313" key="1">
    <source>
        <dbReference type="EMBL" id="KAF0733372.1"/>
    </source>
</evidence>
<dbReference type="AlphaFoldDB" id="A0A6G0X0H4"/>
<proteinExistence type="predicted"/>
<organism evidence="1 2">
    <name type="scientific">Aphanomyces euteiches</name>
    <dbReference type="NCBI Taxonomy" id="100861"/>
    <lineage>
        <taxon>Eukaryota</taxon>
        <taxon>Sar</taxon>
        <taxon>Stramenopiles</taxon>
        <taxon>Oomycota</taxon>
        <taxon>Saprolegniomycetes</taxon>
        <taxon>Saprolegniales</taxon>
        <taxon>Verrucalvaceae</taxon>
        <taxon>Aphanomyces</taxon>
    </lineage>
</organism>
<gene>
    <name evidence="1" type="ORF">Ae201684_009621</name>
</gene>
<name>A0A6G0X0H4_9STRA</name>
<evidence type="ECO:0000313" key="2">
    <source>
        <dbReference type="Proteomes" id="UP000481153"/>
    </source>
</evidence>
<dbReference type="EMBL" id="VJMJ01000122">
    <property type="protein sequence ID" value="KAF0733372.1"/>
    <property type="molecule type" value="Genomic_DNA"/>
</dbReference>
<protein>
    <submittedName>
        <fullName evidence="1">Uncharacterized protein</fullName>
    </submittedName>
</protein>
<dbReference type="VEuPathDB" id="FungiDB:AeMF1_009097"/>
<sequence>MLTIESIDHCVLSPKQQARHNQCDDHLFIPIVDIVSIQAMASSGMLYIDGAQWREFRPTYQRNNKKGGHKNLRCFPNCCRGVHATMGFCGSPVTVHFQWMGVPPPRIQVLAHFSPLLVSGAPLWRTFDYGLPDPQDPSWYFGDCISVDADRMELTMSLNTVLKGWHYGWVSNRHTSETLHVLCIYAVVEAQDGVIDCLHQIHTPPFRIFSRRRAKTIKSLHAHPERHPKLRRLLERTDSGASSSCSSACSQFDKIKLEATADNGEDKGADVVSLVDLLMQVEDDDGDDGYN</sequence>
<reference evidence="1 2" key="1">
    <citation type="submission" date="2019-07" db="EMBL/GenBank/DDBJ databases">
        <title>Genomics analysis of Aphanomyces spp. identifies a new class of oomycete effector associated with host adaptation.</title>
        <authorList>
            <person name="Gaulin E."/>
        </authorList>
    </citation>
    <scope>NUCLEOTIDE SEQUENCE [LARGE SCALE GENOMIC DNA]</scope>
    <source>
        <strain evidence="1 2">ATCC 201684</strain>
    </source>
</reference>
<keyword evidence="2" id="KW-1185">Reference proteome</keyword>
<accession>A0A6G0X0H4</accession>
<dbReference type="Proteomes" id="UP000481153">
    <property type="component" value="Unassembled WGS sequence"/>
</dbReference>
<comment type="caution">
    <text evidence="1">The sequence shown here is derived from an EMBL/GenBank/DDBJ whole genome shotgun (WGS) entry which is preliminary data.</text>
</comment>